<dbReference type="Proteomes" id="UP001159363">
    <property type="component" value="Chromosome 3"/>
</dbReference>
<reference evidence="1 2" key="1">
    <citation type="submission" date="2023-02" db="EMBL/GenBank/DDBJ databases">
        <title>LHISI_Scaffold_Assembly.</title>
        <authorList>
            <person name="Stuart O.P."/>
            <person name="Cleave R."/>
            <person name="Magrath M.J.L."/>
            <person name="Mikheyev A.S."/>
        </authorList>
    </citation>
    <scope>NUCLEOTIDE SEQUENCE [LARGE SCALE GENOMIC DNA]</scope>
    <source>
        <strain evidence="1">Daus_M_001</strain>
        <tissue evidence="1">Leg muscle</tissue>
    </source>
</reference>
<proteinExistence type="predicted"/>
<comment type="caution">
    <text evidence="1">The sequence shown here is derived from an EMBL/GenBank/DDBJ whole genome shotgun (WGS) entry which is preliminary data.</text>
</comment>
<accession>A0ABQ9HZH2</accession>
<keyword evidence="2" id="KW-1185">Reference proteome</keyword>
<sequence>MMTVVCGVRRLACRSMDCCGVKLGQPLCDSDSGAHHPYAYGSLRVNGDSPDPTWLECDDETVRVLSRKEFEDVLAPKPSKVSALTPYLLFYSRRSRGRPD</sequence>
<evidence type="ECO:0000313" key="1">
    <source>
        <dbReference type="EMBL" id="KAJ8889506.1"/>
    </source>
</evidence>
<evidence type="ECO:0008006" key="3">
    <source>
        <dbReference type="Google" id="ProtNLM"/>
    </source>
</evidence>
<dbReference type="InterPro" id="IPR038765">
    <property type="entry name" value="Papain-like_cys_pep_sf"/>
</dbReference>
<organism evidence="1 2">
    <name type="scientific">Dryococelus australis</name>
    <dbReference type="NCBI Taxonomy" id="614101"/>
    <lineage>
        <taxon>Eukaryota</taxon>
        <taxon>Metazoa</taxon>
        <taxon>Ecdysozoa</taxon>
        <taxon>Arthropoda</taxon>
        <taxon>Hexapoda</taxon>
        <taxon>Insecta</taxon>
        <taxon>Pterygota</taxon>
        <taxon>Neoptera</taxon>
        <taxon>Polyneoptera</taxon>
        <taxon>Phasmatodea</taxon>
        <taxon>Verophasmatodea</taxon>
        <taxon>Anareolatae</taxon>
        <taxon>Phasmatidae</taxon>
        <taxon>Eurycanthinae</taxon>
        <taxon>Dryococelus</taxon>
    </lineage>
</organism>
<dbReference type="SUPFAM" id="SSF54001">
    <property type="entry name" value="Cysteine proteinases"/>
    <property type="match status" value="1"/>
</dbReference>
<protein>
    <recommendedName>
        <fullName evidence="3">Cyclic nucleotide-binding domain-containing protein</fullName>
    </recommendedName>
</protein>
<name>A0ABQ9HZH2_9NEOP</name>
<dbReference type="EMBL" id="JARBHB010000003">
    <property type="protein sequence ID" value="KAJ8889506.1"/>
    <property type="molecule type" value="Genomic_DNA"/>
</dbReference>
<evidence type="ECO:0000313" key="2">
    <source>
        <dbReference type="Proteomes" id="UP001159363"/>
    </source>
</evidence>
<gene>
    <name evidence="1" type="ORF">PR048_009005</name>
</gene>